<name>A0AAD5R7G3_PARTN</name>
<protein>
    <submittedName>
        <fullName evidence="3">Histone H3.3C</fullName>
    </submittedName>
</protein>
<sequence length="132" mass="14767">MVRVKQTAWKFTGENVTCKHLSFKAARKSAPAIGGAQKPHCYPPGTVAVREIRRYQESTEPLISNLPFQRLDREIVQDFRANLRLQLSAIMALQEAAEAYLVDLSRAPICVQSTPSESPSCPRISSWHVAFV</sequence>
<dbReference type="AlphaFoldDB" id="A0AAD5R7G3"/>
<dbReference type="GO" id="GO:0000786">
    <property type="term" value="C:nucleosome"/>
    <property type="evidence" value="ECO:0007669"/>
    <property type="project" value="InterPro"/>
</dbReference>
<dbReference type="PRINTS" id="PR00622">
    <property type="entry name" value="HISTONEH3"/>
</dbReference>
<accession>A0AAD5R7G3</accession>
<dbReference type="InterPro" id="IPR009072">
    <property type="entry name" value="Histone-fold"/>
</dbReference>
<evidence type="ECO:0000313" key="3">
    <source>
        <dbReference type="EMBL" id="KAJ1371155.1"/>
    </source>
</evidence>
<proteinExistence type="inferred from homology"/>
<dbReference type="Pfam" id="PF00125">
    <property type="entry name" value="Histone"/>
    <property type="match status" value="1"/>
</dbReference>
<organism evidence="3 4">
    <name type="scientific">Parelaphostrongylus tenuis</name>
    <name type="common">Meningeal worm</name>
    <dbReference type="NCBI Taxonomy" id="148309"/>
    <lineage>
        <taxon>Eukaryota</taxon>
        <taxon>Metazoa</taxon>
        <taxon>Ecdysozoa</taxon>
        <taxon>Nematoda</taxon>
        <taxon>Chromadorea</taxon>
        <taxon>Rhabditida</taxon>
        <taxon>Rhabditina</taxon>
        <taxon>Rhabditomorpha</taxon>
        <taxon>Strongyloidea</taxon>
        <taxon>Metastrongylidae</taxon>
        <taxon>Parelaphostrongylus</taxon>
    </lineage>
</organism>
<dbReference type="GO" id="GO:0030527">
    <property type="term" value="F:structural constituent of chromatin"/>
    <property type="evidence" value="ECO:0007669"/>
    <property type="project" value="InterPro"/>
</dbReference>
<feature type="domain" description="Core Histone H2A/H2B/H3" evidence="2">
    <location>
        <begin position="44"/>
        <end position="105"/>
    </location>
</feature>
<evidence type="ECO:0000256" key="1">
    <source>
        <dbReference type="ARBA" id="ARBA00010343"/>
    </source>
</evidence>
<dbReference type="Gene3D" id="1.10.20.10">
    <property type="entry name" value="Histone, subunit A"/>
    <property type="match status" value="1"/>
</dbReference>
<comment type="similarity">
    <text evidence="1">Belongs to the histone H3 family.</text>
</comment>
<dbReference type="GO" id="GO:0003677">
    <property type="term" value="F:DNA binding"/>
    <property type="evidence" value="ECO:0007669"/>
    <property type="project" value="InterPro"/>
</dbReference>
<keyword evidence="4" id="KW-1185">Reference proteome</keyword>
<reference evidence="3" key="1">
    <citation type="submission" date="2021-06" db="EMBL/GenBank/DDBJ databases">
        <title>Parelaphostrongylus tenuis whole genome reference sequence.</title>
        <authorList>
            <person name="Garwood T.J."/>
            <person name="Larsen P.A."/>
            <person name="Fountain-Jones N.M."/>
            <person name="Garbe J.R."/>
            <person name="Macchietto M.G."/>
            <person name="Kania S.A."/>
            <person name="Gerhold R.W."/>
            <person name="Richards J.E."/>
            <person name="Wolf T.M."/>
        </authorList>
    </citation>
    <scope>NUCLEOTIDE SEQUENCE</scope>
    <source>
        <strain evidence="3">MNPRO001-30</strain>
        <tissue evidence="3">Meninges</tissue>
    </source>
</reference>
<dbReference type="InterPro" id="IPR000164">
    <property type="entry name" value="Histone_H3/CENP-A"/>
</dbReference>
<gene>
    <name evidence="3" type="primary">H35_3</name>
    <name evidence="3" type="ORF">KIN20_033043</name>
</gene>
<dbReference type="Proteomes" id="UP001196413">
    <property type="component" value="Unassembled WGS sequence"/>
</dbReference>
<evidence type="ECO:0000259" key="2">
    <source>
        <dbReference type="Pfam" id="PF00125"/>
    </source>
</evidence>
<evidence type="ECO:0000313" key="4">
    <source>
        <dbReference type="Proteomes" id="UP001196413"/>
    </source>
</evidence>
<dbReference type="SUPFAM" id="SSF47113">
    <property type="entry name" value="Histone-fold"/>
    <property type="match status" value="1"/>
</dbReference>
<comment type="caution">
    <text evidence="3">The sequence shown here is derived from an EMBL/GenBank/DDBJ whole genome shotgun (WGS) entry which is preliminary data.</text>
</comment>
<dbReference type="GO" id="GO:0046982">
    <property type="term" value="F:protein heterodimerization activity"/>
    <property type="evidence" value="ECO:0007669"/>
    <property type="project" value="InterPro"/>
</dbReference>
<dbReference type="InterPro" id="IPR007125">
    <property type="entry name" value="H2A/H2B/H3"/>
</dbReference>
<dbReference type="PANTHER" id="PTHR11426">
    <property type="entry name" value="HISTONE H3"/>
    <property type="match status" value="1"/>
</dbReference>
<dbReference type="EMBL" id="JAHQIW010006926">
    <property type="protein sequence ID" value="KAJ1371155.1"/>
    <property type="molecule type" value="Genomic_DNA"/>
</dbReference>
<dbReference type="SMART" id="SM00428">
    <property type="entry name" value="H3"/>
    <property type="match status" value="1"/>
</dbReference>